<sequence>MHDELPEGVEIPDDLSGLDAAKPAGETGRHVEEDTVAIFTPIQNGRVLAAVCALQGVHGRCIETSAGAFAVLDDTSAGATDEAGRVVSVFVKQQPILAMERRAGQITIHRWLAGVKGEKVAPGFALDEAPGVITTLMSGVQTMDEIAMTHPGKVFEARMSKFQAFREPPCRLQGRQARLPRAAGEQAQLGPEPRRLRGGLGPADALAPSRDRGATGSR</sequence>
<name>A0ABQ6IH59_9MICO</name>
<feature type="region of interest" description="Disordered" evidence="1">
    <location>
        <begin position="172"/>
        <end position="218"/>
    </location>
</feature>
<organism evidence="2 3">
    <name type="scientific">Demequina litorisediminis</name>
    <dbReference type="NCBI Taxonomy" id="1849022"/>
    <lineage>
        <taxon>Bacteria</taxon>
        <taxon>Bacillati</taxon>
        <taxon>Actinomycetota</taxon>
        <taxon>Actinomycetes</taxon>
        <taxon>Micrococcales</taxon>
        <taxon>Demequinaceae</taxon>
        <taxon>Demequina</taxon>
    </lineage>
</organism>
<feature type="compositionally biased region" description="Acidic residues" evidence="1">
    <location>
        <begin position="1"/>
        <end position="13"/>
    </location>
</feature>
<evidence type="ECO:0000256" key="1">
    <source>
        <dbReference type="SAM" id="MobiDB-lite"/>
    </source>
</evidence>
<proteinExistence type="predicted"/>
<keyword evidence="3" id="KW-1185">Reference proteome</keyword>
<evidence type="ECO:0000313" key="2">
    <source>
        <dbReference type="EMBL" id="GMA37208.1"/>
    </source>
</evidence>
<gene>
    <name evidence="2" type="ORF">GCM10025876_34120</name>
</gene>
<accession>A0ABQ6IH59</accession>
<comment type="caution">
    <text evidence="2">The sequence shown here is derived from an EMBL/GenBank/DDBJ whole genome shotgun (WGS) entry which is preliminary data.</text>
</comment>
<evidence type="ECO:0000313" key="3">
    <source>
        <dbReference type="Proteomes" id="UP001157125"/>
    </source>
</evidence>
<dbReference type="EMBL" id="BSUN01000001">
    <property type="protein sequence ID" value="GMA37208.1"/>
    <property type="molecule type" value="Genomic_DNA"/>
</dbReference>
<feature type="region of interest" description="Disordered" evidence="1">
    <location>
        <begin position="1"/>
        <end position="29"/>
    </location>
</feature>
<protein>
    <submittedName>
        <fullName evidence="2">Uncharacterized protein</fullName>
    </submittedName>
</protein>
<dbReference type="Proteomes" id="UP001157125">
    <property type="component" value="Unassembled WGS sequence"/>
</dbReference>
<feature type="compositionally biased region" description="Basic and acidic residues" evidence="1">
    <location>
        <begin position="209"/>
        <end position="218"/>
    </location>
</feature>
<reference evidence="3" key="1">
    <citation type="journal article" date="2019" name="Int. J. Syst. Evol. Microbiol.">
        <title>The Global Catalogue of Microorganisms (GCM) 10K type strain sequencing project: providing services to taxonomists for standard genome sequencing and annotation.</title>
        <authorList>
            <consortium name="The Broad Institute Genomics Platform"/>
            <consortium name="The Broad Institute Genome Sequencing Center for Infectious Disease"/>
            <person name="Wu L."/>
            <person name="Ma J."/>
        </authorList>
    </citation>
    <scope>NUCLEOTIDE SEQUENCE [LARGE SCALE GENOMIC DNA]</scope>
    <source>
        <strain evidence="3">NBRC 112299</strain>
    </source>
</reference>